<evidence type="ECO:0000313" key="7">
    <source>
        <dbReference type="Proteomes" id="UP000825729"/>
    </source>
</evidence>
<evidence type="ECO:0000259" key="5">
    <source>
        <dbReference type="PROSITE" id="PS50127"/>
    </source>
</evidence>
<dbReference type="PROSITE" id="PS00183">
    <property type="entry name" value="UBC_1"/>
    <property type="match status" value="1"/>
</dbReference>
<dbReference type="InterPro" id="IPR000608">
    <property type="entry name" value="UBC"/>
</dbReference>
<dbReference type="AlphaFoldDB" id="A0AAV7ELD1"/>
<dbReference type="Pfam" id="PF00179">
    <property type="entry name" value="UQ_con"/>
    <property type="match status" value="1"/>
</dbReference>
<organism evidence="6 7">
    <name type="scientific">Aristolochia fimbriata</name>
    <name type="common">White veined hardy Dutchman's pipe vine</name>
    <dbReference type="NCBI Taxonomy" id="158543"/>
    <lineage>
        <taxon>Eukaryota</taxon>
        <taxon>Viridiplantae</taxon>
        <taxon>Streptophyta</taxon>
        <taxon>Embryophyta</taxon>
        <taxon>Tracheophyta</taxon>
        <taxon>Spermatophyta</taxon>
        <taxon>Magnoliopsida</taxon>
        <taxon>Magnoliidae</taxon>
        <taxon>Piperales</taxon>
        <taxon>Aristolochiaceae</taxon>
        <taxon>Aristolochia</taxon>
    </lineage>
</organism>
<keyword evidence="2 4" id="KW-0833">Ubl conjugation pathway</keyword>
<dbReference type="PANTHER" id="PTHR34290:SF2">
    <property type="entry name" value="OS04G0668800 PROTEIN"/>
    <property type="match status" value="1"/>
</dbReference>
<dbReference type="EMBL" id="JAINDJ010000004">
    <property type="protein sequence ID" value="KAG9449593.1"/>
    <property type="molecule type" value="Genomic_DNA"/>
</dbReference>
<dbReference type="Gene3D" id="3.10.110.10">
    <property type="entry name" value="Ubiquitin Conjugating Enzyme"/>
    <property type="match status" value="1"/>
</dbReference>
<dbReference type="InterPro" id="IPR044691">
    <property type="entry name" value="DCC1_Trx"/>
</dbReference>
<evidence type="ECO:0000256" key="1">
    <source>
        <dbReference type="ARBA" id="ARBA00022679"/>
    </source>
</evidence>
<evidence type="ECO:0000256" key="3">
    <source>
        <dbReference type="PROSITE-ProRule" id="PRU10133"/>
    </source>
</evidence>
<evidence type="ECO:0000313" key="6">
    <source>
        <dbReference type="EMBL" id="KAG9449593.1"/>
    </source>
</evidence>
<comment type="caution">
    <text evidence="6">The sequence shown here is derived from an EMBL/GenBank/DDBJ whole genome shotgun (WGS) entry which is preliminary data.</text>
</comment>
<comment type="similarity">
    <text evidence="4">Belongs to the ubiquitin-conjugating enzyme family.</text>
</comment>
<dbReference type="Proteomes" id="UP000825729">
    <property type="component" value="Unassembled WGS sequence"/>
</dbReference>
<dbReference type="GO" id="GO:0005524">
    <property type="term" value="F:ATP binding"/>
    <property type="evidence" value="ECO:0007669"/>
    <property type="project" value="UniProtKB-UniRule"/>
</dbReference>
<gene>
    <name evidence="6" type="ORF">H6P81_009558</name>
</gene>
<dbReference type="PROSITE" id="PS50127">
    <property type="entry name" value="UBC_2"/>
    <property type="match status" value="1"/>
</dbReference>
<dbReference type="GO" id="GO:0015035">
    <property type="term" value="F:protein-disulfide reductase activity"/>
    <property type="evidence" value="ECO:0007669"/>
    <property type="project" value="InterPro"/>
</dbReference>
<dbReference type="PANTHER" id="PTHR34290">
    <property type="entry name" value="SI:CH73-390P7.2"/>
    <property type="match status" value="1"/>
</dbReference>
<dbReference type="SUPFAM" id="SSF54495">
    <property type="entry name" value="UBC-like"/>
    <property type="match status" value="1"/>
</dbReference>
<sequence>MMAFRLRGSSAFLTSFPPLTFLGTPRLQLRTAYPPQHPAFKYRMLKIQNDARVITKTALGEENILSERWRIKMLYDGECPLCMREVNMLKKRNEQYGAIKFVDISSSEYSPEENQGLDYETVMGRIHAILSDGTVVTDIEAFRKLYEEVGLGWVYAITKYKMIETIVNAIYGVWAKYRLQITGRPPLEDVLVAQRKKMGQVCDGNKDCKMIIFDWGLYEGGVWKVRVELPDAYPYKSPPIGFLNKIFHPNVDESSGSVCLDVINQSWSPMFDLLNVFEVFLPQLLLYPNPKDPLR</sequence>
<protein>
    <recommendedName>
        <fullName evidence="5">UBC core domain-containing protein</fullName>
    </recommendedName>
</protein>
<dbReference type="Pfam" id="PF04134">
    <property type="entry name" value="DCC1-like"/>
    <property type="match status" value="1"/>
</dbReference>
<dbReference type="SMART" id="SM00212">
    <property type="entry name" value="UBCc"/>
    <property type="match status" value="1"/>
</dbReference>
<proteinExistence type="inferred from homology"/>
<dbReference type="InterPro" id="IPR016135">
    <property type="entry name" value="UBQ-conjugating_enzyme/RWD"/>
</dbReference>
<keyword evidence="4" id="KW-0547">Nucleotide-binding</keyword>
<dbReference type="GO" id="GO:0016740">
    <property type="term" value="F:transferase activity"/>
    <property type="evidence" value="ECO:0007669"/>
    <property type="project" value="UniProtKB-KW"/>
</dbReference>
<keyword evidence="4" id="KW-0067">ATP-binding</keyword>
<keyword evidence="7" id="KW-1185">Reference proteome</keyword>
<keyword evidence="1" id="KW-0808">Transferase</keyword>
<evidence type="ECO:0000256" key="4">
    <source>
        <dbReference type="RuleBase" id="RU362109"/>
    </source>
</evidence>
<dbReference type="InterPro" id="IPR007263">
    <property type="entry name" value="DCC1-like"/>
</dbReference>
<dbReference type="InterPro" id="IPR023313">
    <property type="entry name" value="UBQ-conjugating_AS"/>
</dbReference>
<evidence type="ECO:0000256" key="2">
    <source>
        <dbReference type="ARBA" id="ARBA00022786"/>
    </source>
</evidence>
<feature type="active site" description="Glycyl thioester intermediate" evidence="3">
    <location>
        <position position="259"/>
    </location>
</feature>
<reference evidence="6 7" key="1">
    <citation type="submission" date="2021-07" db="EMBL/GenBank/DDBJ databases">
        <title>The Aristolochia fimbriata genome: insights into angiosperm evolution, floral development and chemical biosynthesis.</title>
        <authorList>
            <person name="Jiao Y."/>
        </authorList>
    </citation>
    <scope>NUCLEOTIDE SEQUENCE [LARGE SCALE GENOMIC DNA]</scope>
    <source>
        <strain evidence="6">IBCAS-2021</strain>
        <tissue evidence="6">Leaf</tissue>
    </source>
</reference>
<accession>A0AAV7ELD1</accession>
<name>A0AAV7ELD1_ARIFI</name>
<feature type="domain" description="UBC core" evidence="5">
    <location>
        <begin position="168"/>
        <end position="295"/>
    </location>
</feature>